<feature type="binding site" evidence="1">
    <location>
        <position position="48"/>
    </location>
    <ligand>
        <name>Mg(2+)</name>
        <dbReference type="ChEBI" id="CHEBI:18420"/>
        <label>2</label>
    </ligand>
</feature>
<sequence>MTLELIKDIGEQGLLERLQPFCPPGVVGDDGAVIPPPESGQSLVITTDVLVNGVHFSDRYGGVSQCTTSPEDAGWRAAAANLSDLAAMGASPLGITVGLSLTGDVAVSWVERLYEGMTQCLNQYNTPIVGGDICRSPVITIAITAFGQVYPDRAIRRTGAKVGHAIVVTGVHGASRAGLELLLKPDFGKHLSPEERLSLIKAHQRPQPRLDVISLLTLQVNRLLELQVESSNVQPDNVQPDNFQSDNFQPSTEQPDNFQPSTEQPSNLQPSTEQPSTKQPSTKQLSIAGMDSSDGLADAIVQICRASGVGAEIDPNRIPLPRSLSKLVSREQALDWALYGGEDFELVLCLPTEAAEELVAQLGEGAAVIGKITSGNQVWLKDKTGTYADQLLSLNKGFQHF</sequence>
<feature type="binding site" evidence="1">
    <location>
        <position position="291"/>
    </location>
    <ligand>
        <name>Mg(2+)</name>
        <dbReference type="ChEBI" id="CHEBI:18420"/>
        <label>3</label>
    </ligand>
</feature>
<keyword evidence="1" id="KW-0479">Metal-binding</keyword>
<dbReference type="SUPFAM" id="SSF55326">
    <property type="entry name" value="PurM N-terminal domain-like"/>
    <property type="match status" value="1"/>
</dbReference>
<evidence type="ECO:0000313" key="6">
    <source>
        <dbReference type="Proteomes" id="UP000176944"/>
    </source>
</evidence>
<dbReference type="GO" id="GO:0000287">
    <property type="term" value="F:magnesium ion binding"/>
    <property type="evidence" value="ECO:0007669"/>
    <property type="project" value="UniProtKB-UniRule"/>
</dbReference>
<accession>A0A1D9G406</accession>
<dbReference type="InterPro" id="IPR010918">
    <property type="entry name" value="PurM-like_C_dom"/>
</dbReference>
<comment type="similarity">
    <text evidence="1">Belongs to the thiamine-monophosphate kinase family.</text>
</comment>
<evidence type="ECO:0000259" key="3">
    <source>
        <dbReference type="Pfam" id="PF00586"/>
    </source>
</evidence>
<keyword evidence="1 5" id="KW-0808">Transferase</keyword>
<dbReference type="InterPro" id="IPR016188">
    <property type="entry name" value="PurM-like_N"/>
</dbReference>
<evidence type="ECO:0000256" key="2">
    <source>
        <dbReference type="SAM" id="MobiDB-lite"/>
    </source>
</evidence>
<feature type="binding site" evidence="1">
    <location>
        <position position="157"/>
    </location>
    <ligand>
        <name>ATP</name>
        <dbReference type="ChEBI" id="CHEBI:30616"/>
    </ligand>
</feature>
<dbReference type="HAMAP" id="MF_02128">
    <property type="entry name" value="TMP_kinase"/>
    <property type="match status" value="1"/>
</dbReference>
<dbReference type="NCBIfam" id="TIGR01379">
    <property type="entry name" value="thiL"/>
    <property type="match status" value="1"/>
</dbReference>
<dbReference type="InterPro" id="IPR036921">
    <property type="entry name" value="PurM-like_N_sf"/>
</dbReference>
<feature type="binding site" evidence="1">
    <location>
        <begin position="131"/>
        <end position="132"/>
    </location>
    <ligand>
        <name>ATP</name>
        <dbReference type="ChEBI" id="CHEBI:30616"/>
    </ligand>
</feature>
<feature type="binding site" evidence="1">
    <location>
        <position position="132"/>
    </location>
    <ligand>
        <name>Mg(2+)</name>
        <dbReference type="ChEBI" id="CHEBI:18420"/>
        <label>1</label>
    </ligand>
</feature>
<feature type="binding site" evidence="1">
    <location>
        <position position="398"/>
    </location>
    <ligand>
        <name>substrate</name>
    </ligand>
</feature>
<feature type="binding site" evidence="1">
    <location>
        <position position="46"/>
    </location>
    <ligand>
        <name>Mg(2+)</name>
        <dbReference type="ChEBI" id="CHEBI:18420"/>
        <label>4</label>
    </ligand>
</feature>
<dbReference type="CDD" id="cd02194">
    <property type="entry name" value="ThiL"/>
    <property type="match status" value="1"/>
</dbReference>
<feature type="binding site" evidence="1">
    <location>
        <position position="84"/>
    </location>
    <ligand>
        <name>Mg(2+)</name>
        <dbReference type="ChEBI" id="CHEBI:18420"/>
        <label>3</label>
    </ligand>
</feature>
<feature type="binding site" evidence="1">
    <location>
        <position position="114"/>
    </location>
    <ligand>
        <name>ATP</name>
        <dbReference type="ChEBI" id="CHEBI:30616"/>
    </ligand>
</feature>
<feature type="binding site" evidence="1">
    <location>
        <position position="30"/>
    </location>
    <ligand>
        <name>Mg(2+)</name>
        <dbReference type="ChEBI" id="CHEBI:18420"/>
        <label>3</label>
    </ligand>
</feature>
<feature type="binding site" evidence="1">
    <location>
        <position position="293"/>
    </location>
    <ligand>
        <name>ATP</name>
        <dbReference type="ChEBI" id="CHEBI:30616"/>
    </ligand>
</feature>
<dbReference type="Pfam" id="PF02769">
    <property type="entry name" value="AIRS_C"/>
    <property type="match status" value="1"/>
</dbReference>
<comment type="function">
    <text evidence="1">Catalyzes the ATP-dependent phosphorylation of thiamine-monophosphate (TMP) to form thiamine-pyrophosphate (TPP), the active form of vitamin B1.</text>
</comment>
<dbReference type="Proteomes" id="UP000176944">
    <property type="component" value="Chromosome"/>
</dbReference>
<keyword evidence="1" id="KW-0460">Magnesium</keyword>
<comment type="pathway">
    <text evidence="1">Cofactor biosynthesis; thiamine diphosphate biosynthesis; thiamine diphosphate from thiamine phosphate: step 1/1.</text>
</comment>
<evidence type="ECO:0000313" key="5">
    <source>
        <dbReference type="EMBL" id="AOY82130.1"/>
    </source>
</evidence>
<evidence type="ECO:0000259" key="4">
    <source>
        <dbReference type="Pfam" id="PF02769"/>
    </source>
</evidence>
<dbReference type="GO" id="GO:0009030">
    <property type="term" value="F:thiamine-phosphate kinase activity"/>
    <property type="evidence" value="ECO:0007669"/>
    <property type="project" value="UniProtKB-UniRule"/>
</dbReference>
<gene>
    <name evidence="1 5" type="primary">thiL</name>
    <name evidence="5" type="ORF">BJP36_21720</name>
</gene>
<dbReference type="InterPro" id="IPR036676">
    <property type="entry name" value="PurM-like_C_sf"/>
</dbReference>
<feature type="binding site" evidence="1">
    <location>
        <position position="47"/>
    </location>
    <ligand>
        <name>Mg(2+)</name>
        <dbReference type="ChEBI" id="CHEBI:18420"/>
        <label>1</label>
    </ligand>
</feature>
<comment type="miscellaneous">
    <text evidence="1">Reaction mechanism of ThiL seems to utilize a direct, inline transfer of the gamma-phosphate of ATP to TMP rather than a phosphorylated enzyme intermediate.</text>
</comment>
<comment type="catalytic activity">
    <reaction evidence="1">
        <text>thiamine phosphate + ATP = thiamine diphosphate + ADP</text>
        <dbReference type="Rhea" id="RHEA:15913"/>
        <dbReference type="ChEBI" id="CHEBI:30616"/>
        <dbReference type="ChEBI" id="CHEBI:37575"/>
        <dbReference type="ChEBI" id="CHEBI:58937"/>
        <dbReference type="ChEBI" id="CHEBI:456216"/>
        <dbReference type="EC" id="2.7.4.16"/>
    </reaction>
</comment>
<feature type="binding site" evidence="1">
    <location>
        <position position="84"/>
    </location>
    <ligand>
        <name>Mg(2+)</name>
        <dbReference type="ChEBI" id="CHEBI:18420"/>
        <label>2</label>
    </ligand>
</feature>
<keyword evidence="1" id="KW-0784">Thiamine biosynthesis</keyword>
<feature type="region of interest" description="Disordered" evidence="2">
    <location>
        <begin position="232"/>
        <end position="284"/>
    </location>
</feature>
<keyword evidence="1" id="KW-0067">ATP-binding</keyword>
<feature type="domain" description="PurM-like C-terminal" evidence="4">
    <location>
        <begin position="288"/>
        <end position="377"/>
    </location>
</feature>
<keyword evidence="1 5" id="KW-0418">Kinase</keyword>
<dbReference type="UniPathway" id="UPA00060">
    <property type="reaction ID" value="UER00142"/>
</dbReference>
<feature type="binding site" evidence="1">
    <location>
        <position position="30"/>
    </location>
    <ligand>
        <name>Mg(2+)</name>
        <dbReference type="ChEBI" id="CHEBI:18420"/>
        <label>4</label>
    </ligand>
</feature>
<dbReference type="Gene3D" id="3.90.650.10">
    <property type="entry name" value="PurM-like C-terminal domain"/>
    <property type="match status" value="2"/>
</dbReference>
<dbReference type="AlphaFoldDB" id="A0A1D9G406"/>
<dbReference type="SUPFAM" id="SSF56042">
    <property type="entry name" value="PurM C-terminal domain-like"/>
    <property type="match status" value="2"/>
</dbReference>
<evidence type="ECO:0000256" key="1">
    <source>
        <dbReference type="HAMAP-Rule" id="MF_02128"/>
    </source>
</evidence>
<dbReference type="Gene3D" id="3.30.1330.10">
    <property type="entry name" value="PurM-like, N-terminal domain"/>
    <property type="match status" value="1"/>
</dbReference>
<dbReference type="PANTHER" id="PTHR30270:SF0">
    <property type="entry name" value="THIAMINE-MONOPHOSPHATE KINASE"/>
    <property type="match status" value="1"/>
</dbReference>
<name>A0A1D9G406_MOOP1</name>
<dbReference type="Pfam" id="PF00586">
    <property type="entry name" value="AIRS"/>
    <property type="match status" value="1"/>
</dbReference>
<protein>
    <recommendedName>
        <fullName evidence="1">Thiamine-monophosphate kinase</fullName>
        <shortName evidence="1">TMP kinase</shortName>
        <shortName evidence="1">Thiamine-phosphate kinase</shortName>
        <ecNumber evidence="1">2.7.4.16</ecNumber>
    </recommendedName>
</protein>
<organism evidence="5 6">
    <name type="scientific">Moorena producens (strain JHB)</name>
    <dbReference type="NCBI Taxonomy" id="1454205"/>
    <lineage>
        <taxon>Bacteria</taxon>
        <taxon>Bacillati</taxon>
        <taxon>Cyanobacteriota</taxon>
        <taxon>Cyanophyceae</taxon>
        <taxon>Coleofasciculales</taxon>
        <taxon>Coleofasciculaceae</taxon>
        <taxon>Moorena</taxon>
    </lineage>
</organism>
<dbReference type="InterPro" id="IPR006283">
    <property type="entry name" value="ThiL-like"/>
</dbReference>
<feature type="binding site" evidence="1">
    <location>
        <position position="342"/>
    </location>
    <ligand>
        <name>substrate</name>
    </ligand>
</feature>
<dbReference type="GO" id="GO:0009229">
    <property type="term" value="P:thiamine diphosphate biosynthetic process"/>
    <property type="evidence" value="ECO:0007669"/>
    <property type="project" value="UniProtKB-UniRule"/>
</dbReference>
<feature type="binding site" evidence="1">
    <location>
        <position position="84"/>
    </location>
    <ligand>
        <name>Mg(2+)</name>
        <dbReference type="ChEBI" id="CHEBI:18420"/>
        <label>4</label>
    </ligand>
</feature>
<reference evidence="6" key="1">
    <citation type="submission" date="2016-10" db="EMBL/GenBank/DDBJ databases">
        <title>Comparative genomics uncovers the prolific and rare metabolic potential of the cyanobacterial genus Moorea.</title>
        <authorList>
            <person name="Leao T."/>
            <person name="Castelao G."/>
            <person name="Korobeynikov A."/>
            <person name="Monroe E.A."/>
            <person name="Podell S."/>
            <person name="Glukhov E."/>
            <person name="Allen E."/>
            <person name="Gerwick W.H."/>
            <person name="Gerwick L."/>
        </authorList>
    </citation>
    <scope>NUCLEOTIDE SEQUENCE [LARGE SCALE GENOMIC DNA]</scope>
    <source>
        <strain evidence="6">JHB</strain>
    </source>
</reference>
<feature type="binding site" evidence="1">
    <location>
        <position position="48"/>
    </location>
    <ligand>
        <name>Mg(2+)</name>
        <dbReference type="ChEBI" id="CHEBI:18420"/>
        <label>1</label>
    </ligand>
</feature>
<dbReference type="EC" id="2.7.4.16" evidence="1"/>
<proteinExistence type="inferred from homology"/>
<feature type="binding site" evidence="1">
    <location>
        <position position="294"/>
    </location>
    <ligand>
        <name>Mg(2+)</name>
        <dbReference type="ChEBI" id="CHEBI:18420"/>
        <label>5</label>
    </ligand>
</feature>
<feature type="domain" description="PurM-like N-terminal" evidence="3">
    <location>
        <begin position="28"/>
        <end position="149"/>
    </location>
</feature>
<feature type="binding site" evidence="1">
    <location>
        <position position="55"/>
    </location>
    <ligand>
        <name>substrate</name>
    </ligand>
</feature>
<keyword evidence="1" id="KW-0547">Nucleotide-binding</keyword>
<dbReference type="GO" id="GO:0005524">
    <property type="term" value="F:ATP binding"/>
    <property type="evidence" value="ECO:0007669"/>
    <property type="project" value="UniProtKB-UniRule"/>
</dbReference>
<dbReference type="EMBL" id="CP017708">
    <property type="protein sequence ID" value="AOY82130.1"/>
    <property type="molecule type" value="Genomic_DNA"/>
</dbReference>
<dbReference type="GO" id="GO:0009228">
    <property type="term" value="P:thiamine biosynthetic process"/>
    <property type="evidence" value="ECO:0007669"/>
    <property type="project" value="UniProtKB-KW"/>
</dbReference>
<dbReference type="PANTHER" id="PTHR30270">
    <property type="entry name" value="THIAMINE-MONOPHOSPHATE KINASE"/>
    <property type="match status" value="1"/>
</dbReference>